<dbReference type="Gene3D" id="1.20.1500.10">
    <property type="entry name" value="YheA/YmcA-like"/>
    <property type="match status" value="1"/>
</dbReference>
<dbReference type="SUPFAM" id="SSF158622">
    <property type="entry name" value="YheA/YmcA-like"/>
    <property type="match status" value="1"/>
</dbReference>
<keyword evidence="2" id="KW-1185">Reference proteome</keyword>
<evidence type="ECO:0000313" key="2">
    <source>
        <dbReference type="Proteomes" id="UP001203207"/>
    </source>
</evidence>
<name>A0AAE3FXQ0_9EURY</name>
<dbReference type="Proteomes" id="UP001203207">
    <property type="component" value="Unassembled WGS sequence"/>
</dbReference>
<organism evidence="1 2">
    <name type="scientific">Natronocalculus amylovorans</name>
    <dbReference type="NCBI Taxonomy" id="2917812"/>
    <lineage>
        <taxon>Archaea</taxon>
        <taxon>Methanobacteriati</taxon>
        <taxon>Methanobacteriota</taxon>
        <taxon>Stenosarchaea group</taxon>
        <taxon>Halobacteria</taxon>
        <taxon>Halobacteriales</taxon>
        <taxon>Haloferacaceae</taxon>
        <taxon>Natronocalculus</taxon>
    </lineage>
</organism>
<accession>A0AAE3FXQ0</accession>
<dbReference type="InterPro" id="IPR023378">
    <property type="entry name" value="YheA/YmcA-like_dom_sf"/>
</dbReference>
<reference evidence="1" key="2">
    <citation type="submission" date="2022-02" db="EMBL/GenBank/DDBJ databases">
        <authorList>
            <person name="Elcheninov A.G."/>
            <person name="Sorokin D.Y."/>
            <person name="Kublanov I.V."/>
        </authorList>
    </citation>
    <scope>NUCLEOTIDE SEQUENCE</scope>
    <source>
        <strain evidence="1">AArc-St2</strain>
    </source>
</reference>
<dbReference type="AlphaFoldDB" id="A0AAE3FXQ0"/>
<protein>
    <submittedName>
        <fullName evidence="1">YlbF family regulator</fullName>
    </submittedName>
</protein>
<gene>
    <name evidence="1" type="ORF">AArcSt2_10120</name>
</gene>
<dbReference type="NCBIfam" id="NF041416">
    <property type="entry name" value="halo_CC_star_2"/>
    <property type="match status" value="1"/>
</dbReference>
<proteinExistence type="predicted"/>
<sequence>MSDSESVQNAEDAVEEKLQTFIDAVADSESYQEFIEVNKQLESDPKAMELLDEYRQKQQQMQQGFDQELMAELQEIQTELSENKTIQQHREAQSALVELLQETNDVISEPIGMEFAQSSGGGCC</sequence>
<dbReference type="RefSeq" id="WP_250584330.1">
    <property type="nucleotide sequence ID" value="NZ_JAKRVX010000003.1"/>
</dbReference>
<reference evidence="1" key="1">
    <citation type="journal article" date="2022" name="Syst. Appl. Microbiol.">
        <title>Natronocalculus amylovorans gen. nov., sp. nov., and Natranaeroarchaeum aerophilus sp. nov., dominant culturable amylolytic natronoarchaea from hypersaline soda lakes in southwestern Siberia.</title>
        <authorList>
            <person name="Sorokin D.Y."/>
            <person name="Elcheninov A.G."/>
            <person name="Khizhniak T.V."/>
            <person name="Koenen M."/>
            <person name="Bale N.J."/>
            <person name="Damste J.S.S."/>
            <person name="Kublanov I.V."/>
        </authorList>
    </citation>
    <scope>NUCLEOTIDE SEQUENCE</scope>
    <source>
        <strain evidence="1">AArc-St2</strain>
    </source>
</reference>
<dbReference type="Pfam" id="PF06133">
    <property type="entry name" value="Com_YlbF"/>
    <property type="match status" value="1"/>
</dbReference>
<dbReference type="EMBL" id="JAKRVX010000003">
    <property type="protein sequence ID" value="MCL9817297.1"/>
    <property type="molecule type" value="Genomic_DNA"/>
</dbReference>
<comment type="caution">
    <text evidence="1">The sequence shown here is derived from an EMBL/GenBank/DDBJ whole genome shotgun (WGS) entry which is preliminary data.</text>
</comment>
<dbReference type="InterPro" id="IPR010368">
    <property type="entry name" value="Com_YlbF"/>
</dbReference>
<evidence type="ECO:0000313" key="1">
    <source>
        <dbReference type="EMBL" id="MCL9817297.1"/>
    </source>
</evidence>